<name>A0ABY6GTR6_9GAMM</name>
<reference evidence="1" key="1">
    <citation type="submission" date="2022-10" db="EMBL/GenBank/DDBJ databases">
        <title>Completed Genome Sequence of two octocoral isolated bacterium, Endozoicomonas euniceicola EF212T and Endozoicomonas gorgoniicola PS125T.</title>
        <authorList>
            <person name="Chiou Y.-J."/>
            <person name="Chen Y.-H."/>
        </authorList>
    </citation>
    <scope>NUCLEOTIDE SEQUENCE</scope>
    <source>
        <strain evidence="1">EF212</strain>
    </source>
</reference>
<evidence type="ECO:0000313" key="1">
    <source>
        <dbReference type="EMBL" id="UYM16177.1"/>
    </source>
</evidence>
<evidence type="ECO:0008006" key="3">
    <source>
        <dbReference type="Google" id="ProtNLM"/>
    </source>
</evidence>
<organism evidence="1 2">
    <name type="scientific">Endozoicomonas euniceicola</name>
    <dbReference type="NCBI Taxonomy" id="1234143"/>
    <lineage>
        <taxon>Bacteria</taxon>
        <taxon>Pseudomonadati</taxon>
        <taxon>Pseudomonadota</taxon>
        <taxon>Gammaproteobacteria</taxon>
        <taxon>Oceanospirillales</taxon>
        <taxon>Endozoicomonadaceae</taxon>
        <taxon>Endozoicomonas</taxon>
    </lineage>
</organism>
<keyword evidence="2" id="KW-1185">Reference proteome</keyword>
<accession>A0ABY6GTR6</accession>
<dbReference type="RefSeq" id="WP_262598485.1">
    <property type="nucleotide sequence ID" value="NZ_CP103300.1"/>
</dbReference>
<gene>
    <name evidence="1" type="ORF">NX720_25840</name>
</gene>
<evidence type="ECO:0000313" key="2">
    <source>
        <dbReference type="Proteomes" id="UP001163255"/>
    </source>
</evidence>
<protein>
    <recommendedName>
        <fullName evidence="3">HrgA protein</fullName>
    </recommendedName>
</protein>
<sequence>MTLKLTKTVTEFLKGKPDQPHTARQIAEWIYQNKPAECAAKKAKSQSATSDQELITQIVAEIGSQYPRLKQRVPQIKTTQGKPRKYYFTEKSDDVEISEAESVTSASGSEASLNEHQLYPLLSDYLWSQHHLYSKRIDEKKSSNKKGTNGNKWLYPDIVAMENLSHDWHPEVRDCVGVYGDSRTRLWSFEVKLKLNTSNVRQSFFQAVSNSSWANAGYLVAADIIGDDTLKELRMLYALHGIGLIRLDVENPADSEILIPARERSDVDWNTCSRLASENKDFLDYIRLIRQFHQTGDIHKKYWDIFS</sequence>
<proteinExistence type="predicted"/>
<dbReference type="EMBL" id="CP103300">
    <property type="protein sequence ID" value="UYM16177.1"/>
    <property type="molecule type" value="Genomic_DNA"/>
</dbReference>
<dbReference type="Proteomes" id="UP001163255">
    <property type="component" value="Chromosome"/>
</dbReference>